<dbReference type="AlphaFoldDB" id="A0A8H6ZAM5"/>
<feature type="compositionally biased region" description="Polar residues" evidence="1">
    <location>
        <begin position="83"/>
        <end position="98"/>
    </location>
</feature>
<reference evidence="2" key="1">
    <citation type="submission" date="2020-05" db="EMBL/GenBank/DDBJ databases">
        <title>Mycena genomes resolve the evolution of fungal bioluminescence.</title>
        <authorList>
            <person name="Tsai I.J."/>
        </authorList>
    </citation>
    <scope>NUCLEOTIDE SEQUENCE</scope>
    <source>
        <strain evidence="2">160909Yilan</strain>
    </source>
</reference>
<dbReference type="EMBL" id="JACAZH010000002">
    <property type="protein sequence ID" value="KAF7374057.1"/>
    <property type="molecule type" value="Genomic_DNA"/>
</dbReference>
<name>A0A8H6ZAM5_9AGAR</name>
<evidence type="ECO:0000313" key="3">
    <source>
        <dbReference type="Proteomes" id="UP000623467"/>
    </source>
</evidence>
<feature type="region of interest" description="Disordered" evidence="1">
    <location>
        <begin position="81"/>
        <end position="125"/>
    </location>
</feature>
<keyword evidence="3" id="KW-1185">Reference proteome</keyword>
<evidence type="ECO:0000313" key="2">
    <source>
        <dbReference type="EMBL" id="KAF7374057.1"/>
    </source>
</evidence>
<organism evidence="2 3">
    <name type="scientific">Mycena sanguinolenta</name>
    <dbReference type="NCBI Taxonomy" id="230812"/>
    <lineage>
        <taxon>Eukaryota</taxon>
        <taxon>Fungi</taxon>
        <taxon>Dikarya</taxon>
        <taxon>Basidiomycota</taxon>
        <taxon>Agaricomycotina</taxon>
        <taxon>Agaricomycetes</taxon>
        <taxon>Agaricomycetidae</taxon>
        <taxon>Agaricales</taxon>
        <taxon>Marasmiineae</taxon>
        <taxon>Mycenaceae</taxon>
        <taxon>Mycena</taxon>
    </lineage>
</organism>
<evidence type="ECO:0000256" key="1">
    <source>
        <dbReference type="SAM" id="MobiDB-lite"/>
    </source>
</evidence>
<comment type="caution">
    <text evidence="2">The sequence shown here is derived from an EMBL/GenBank/DDBJ whole genome shotgun (WGS) entry which is preliminary data.</text>
</comment>
<accession>A0A8H6ZAM5</accession>
<gene>
    <name evidence="2" type="ORF">MSAN_00286600</name>
</gene>
<protein>
    <submittedName>
        <fullName evidence="2">Uncharacterized protein</fullName>
    </submittedName>
</protein>
<dbReference type="Proteomes" id="UP000623467">
    <property type="component" value="Unassembled WGS sequence"/>
</dbReference>
<proteinExistence type="predicted"/>
<sequence length="321" mass="34602">MSRRFSLCRFPSLLPFLILSPIHYHPIFPSLALPSLASPRFVSAPSPIHSPSALDDPRSMLRPTYPLGRLGICSDPAPCSPTAEPTSASALSFPGTSNAPSPRPRLRPPLARPRPRRRVSPSDAALPGAFLPSKSFLIAWCHIGTNTTTATHPPRTVMTWSGALQVVGRAPVLVVVQGALRENEDPHGRVCEPAEREEVRVRMVTRVGRNRLGAAFGAARWDHDRTSDTRKPNSIRFVSLHSRRVARGPIDSAAGGATHRLDRFDDEIAVAGGVGSPDPSRRATCALLRHSGVGDCMRSEGGPVFADAPLSVLHLLAHPCR</sequence>